<dbReference type="AlphaFoldDB" id="A0AAX4JC85"/>
<dbReference type="GeneID" id="90541363"/>
<accession>A0AAX4JC85</accession>
<dbReference type="Proteomes" id="UP001334084">
    <property type="component" value="Chromosome 5"/>
</dbReference>
<sequence>MNTINLFLFMIFAQSWNHIYDRFNTVMIRKIIKRDYANEVDYIVLIYSLKLYAEINIYNKITTHIMKENVKRKEMSSRPDIFYEVIIDQNGPNNVSNDPMFDTFKKIGKLINSKEDLKRNVRNSAIKKRVDLTKIYGEFLKCHLNEIKIHRNKIYKLIVQLSNLIADLDENSYEIRYRNIYKKKQEALSFFKINENELDINNDIIKSERIHDDPDNKKVIDAYEKEFKKRVLDILKDINEPIFYHATRKIINCAYNKDVENLYDEEISTKFEREIREKGMQEIDYIFKDNNIIKELEIFVNTFDRNTITEYKNKLKLDFCRELKINIFENVKICRLYKLQKVLQKVFENESENYTTM</sequence>
<name>A0AAX4JC85_9MICR</name>
<dbReference type="RefSeq" id="XP_065329695.1">
    <property type="nucleotide sequence ID" value="XM_065473623.1"/>
</dbReference>
<proteinExistence type="predicted"/>
<dbReference type="EMBL" id="CP142730">
    <property type="protein sequence ID" value="WUR03550.1"/>
    <property type="molecule type" value="Genomic_DNA"/>
</dbReference>
<evidence type="ECO:0000313" key="2">
    <source>
        <dbReference type="Proteomes" id="UP001334084"/>
    </source>
</evidence>
<protein>
    <submittedName>
        <fullName evidence="1">Uncharacterized protein</fullName>
    </submittedName>
</protein>
<keyword evidence="2" id="KW-1185">Reference proteome</keyword>
<organism evidence="1 2">
    <name type="scientific">Vairimorpha necatrix</name>
    <dbReference type="NCBI Taxonomy" id="6039"/>
    <lineage>
        <taxon>Eukaryota</taxon>
        <taxon>Fungi</taxon>
        <taxon>Fungi incertae sedis</taxon>
        <taxon>Microsporidia</taxon>
        <taxon>Nosematidae</taxon>
        <taxon>Vairimorpha</taxon>
    </lineage>
</organism>
<evidence type="ECO:0000313" key="1">
    <source>
        <dbReference type="EMBL" id="WUR03550.1"/>
    </source>
</evidence>
<dbReference type="KEGG" id="vnx:VNE69_05139"/>
<reference evidence="1" key="1">
    <citation type="journal article" date="2024" name="BMC Genomics">
        <title>Functional annotation of a divergent genome using sequence and structure-based similarity.</title>
        <authorList>
            <person name="Svedberg D."/>
            <person name="Winiger R.R."/>
            <person name="Berg A."/>
            <person name="Sharma H."/>
            <person name="Tellgren-Roth C."/>
            <person name="Debrunner-Vossbrinck B.A."/>
            <person name="Vossbrinck C.R."/>
            <person name="Barandun J."/>
        </authorList>
    </citation>
    <scope>NUCLEOTIDE SEQUENCE</scope>
    <source>
        <strain evidence="1">Illinois isolate</strain>
    </source>
</reference>
<gene>
    <name evidence="1" type="ORF">VNE69_05139</name>
</gene>